<dbReference type="Gene3D" id="3.30.70.1730">
    <property type="match status" value="1"/>
</dbReference>
<evidence type="ECO:0000256" key="1">
    <source>
        <dbReference type="ARBA" id="ARBA00002633"/>
    </source>
</evidence>
<comment type="subunit">
    <text evidence="6">Part of the ribosomal stalk of the 50S ribosomal subunit. The N-terminus interacts with L11 and the large rRNA to form the base of the stalk. The C-terminus forms an elongated spine to which L12 dimers bind in a sequential fashion forming a multimeric L10(L12)X complex.</text>
</comment>
<evidence type="ECO:0000313" key="10">
    <source>
        <dbReference type="Proteomes" id="UP000236340"/>
    </source>
</evidence>
<keyword evidence="6" id="KW-0699">rRNA-binding</keyword>
<dbReference type="InterPro" id="IPR022973">
    <property type="entry name" value="Ribosomal_uL10_bac"/>
</dbReference>
<accession>A0A1X0YDP5</accession>
<dbReference type="SUPFAM" id="SSF160369">
    <property type="entry name" value="Ribosomal protein L10-like"/>
    <property type="match status" value="1"/>
</dbReference>
<dbReference type="OrthoDB" id="3186107at2"/>
<keyword evidence="6" id="KW-0694">RNA-binding</keyword>
<dbReference type="HAMAP" id="MF_00362">
    <property type="entry name" value="Ribosomal_uL10"/>
    <property type="match status" value="1"/>
</dbReference>
<dbReference type="PANTHER" id="PTHR11560">
    <property type="entry name" value="39S RIBOSOMAL PROTEIN L10, MITOCHONDRIAL"/>
    <property type="match status" value="1"/>
</dbReference>
<dbReference type="EMBL" id="PPFX01000002">
    <property type="protein sequence ID" value="PNU21628.1"/>
    <property type="molecule type" value="Genomic_DNA"/>
</dbReference>
<comment type="function">
    <text evidence="1 6">Forms part of the ribosomal stalk, playing a central role in the interaction of the ribosome with GTP-bound translation factors.</text>
</comment>
<reference evidence="8 10" key="2">
    <citation type="journal article" date="2018" name="Genome Announc.">
        <title>Genome Sequence of Geothermobacter sp. HR-1 Iron Reducer from the Loihi Seamount.</title>
        <authorList>
            <person name="Smith H."/>
            <person name="Abuyen K."/>
            <person name="Tremblay J."/>
            <person name="Savalia P."/>
            <person name="Perez-Rodriguez I."/>
            <person name="Emerson D."/>
            <person name="Tully B."/>
            <person name="Amend J."/>
        </authorList>
    </citation>
    <scope>NUCLEOTIDE SEQUENCE [LARGE SCALE GENOMIC DNA]</scope>
    <source>
        <strain evidence="8 10">HR-1</strain>
    </source>
</reference>
<sequence>MNRNTKQEVVAELNGKLSAATATFVADYRGLTVEEVNDLRGKLREAGVEYKVVKNTLLKLAIKDTDNACLEEFLNGPTALAIAGDDPVAPAKVLSDFAKANGKFELKGGSLEGKALDLDAIKALSDLPSREVLLAKMLGSINAPVSNFVGVLAAVPRSLVQVLAAVQEKKAA</sequence>
<dbReference type="Gene3D" id="6.10.250.290">
    <property type="match status" value="1"/>
</dbReference>
<dbReference type="InterPro" id="IPR043141">
    <property type="entry name" value="Ribosomal_uL10-like_sf"/>
</dbReference>
<dbReference type="InterPro" id="IPR047865">
    <property type="entry name" value="Ribosomal_uL10_bac_type"/>
</dbReference>
<dbReference type="Proteomes" id="UP000236340">
    <property type="component" value="Unassembled WGS sequence"/>
</dbReference>
<evidence type="ECO:0000256" key="4">
    <source>
        <dbReference type="ARBA" id="ARBA00023274"/>
    </source>
</evidence>
<keyword evidence="4 6" id="KW-0687">Ribonucleoprotein</keyword>
<dbReference type="RefSeq" id="WP_085009344.1">
    <property type="nucleotide sequence ID" value="NZ_NAAD01000002.1"/>
</dbReference>
<keyword evidence="3 6" id="KW-0689">Ribosomal protein</keyword>
<dbReference type="GO" id="GO:0070180">
    <property type="term" value="F:large ribosomal subunit rRNA binding"/>
    <property type="evidence" value="ECO:0007669"/>
    <property type="project" value="UniProtKB-UniRule"/>
</dbReference>
<dbReference type="InterPro" id="IPR002363">
    <property type="entry name" value="Ribosomal_uL10_CS_bac"/>
</dbReference>
<keyword evidence="9" id="KW-1185">Reference proteome</keyword>
<dbReference type="GO" id="GO:0003735">
    <property type="term" value="F:structural constituent of ribosome"/>
    <property type="evidence" value="ECO:0007669"/>
    <property type="project" value="InterPro"/>
</dbReference>
<dbReference type="Proteomes" id="UP000193136">
    <property type="component" value="Unassembled WGS sequence"/>
</dbReference>
<dbReference type="EMBL" id="NAAD01000002">
    <property type="protein sequence ID" value="ORJ63104.1"/>
    <property type="molecule type" value="Genomic_DNA"/>
</dbReference>
<dbReference type="GO" id="GO:0006412">
    <property type="term" value="P:translation"/>
    <property type="evidence" value="ECO:0007669"/>
    <property type="project" value="UniProtKB-UniRule"/>
</dbReference>
<evidence type="ECO:0000256" key="6">
    <source>
        <dbReference type="HAMAP-Rule" id="MF_00362"/>
    </source>
</evidence>
<gene>
    <name evidence="6" type="primary">rplJ</name>
    <name evidence="7" type="ORF">B5V00_03390</name>
    <name evidence="8" type="ORF">C2E25_01825</name>
</gene>
<name>A0A1X0YDP5_9BACT</name>
<evidence type="ECO:0000256" key="2">
    <source>
        <dbReference type="ARBA" id="ARBA00008889"/>
    </source>
</evidence>
<dbReference type="STRING" id="1969733.B5V00_03390"/>
<proteinExistence type="inferred from homology"/>
<comment type="caution">
    <text evidence="7">The sequence shown here is derived from an EMBL/GenBank/DDBJ whole genome shotgun (WGS) entry which is preliminary data.</text>
</comment>
<evidence type="ECO:0000256" key="5">
    <source>
        <dbReference type="ARBA" id="ARBA00035202"/>
    </source>
</evidence>
<dbReference type="InterPro" id="IPR001790">
    <property type="entry name" value="Ribosomal_uL10"/>
</dbReference>
<dbReference type="Pfam" id="PF00466">
    <property type="entry name" value="Ribosomal_L10"/>
    <property type="match status" value="1"/>
</dbReference>
<organism evidence="7 9">
    <name type="scientific">Geothermobacter hydrogeniphilus</name>
    <dbReference type="NCBI Taxonomy" id="1969733"/>
    <lineage>
        <taxon>Bacteria</taxon>
        <taxon>Pseudomonadati</taxon>
        <taxon>Thermodesulfobacteriota</taxon>
        <taxon>Desulfuromonadia</taxon>
        <taxon>Desulfuromonadales</taxon>
        <taxon>Geothermobacteraceae</taxon>
        <taxon>Geothermobacter</taxon>
    </lineage>
</organism>
<accession>A0A2K2HEA3</accession>
<evidence type="ECO:0000256" key="3">
    <source>
        <dbReference type="ARBA" id="ARBA00022980"/>
    </source>
</evidence>
<dbReference type="CDD" id="cd05797">
    <property type="entry name" value="Ribosomal_L10"/>
    <property type="match status" value="1"/>
</dbReference>
<evidence type="ECO:0000313" key="9">
    <source>
        <dbReference type="Proteomes" id="UP000193136"/>
    </source>
</evidence>
<dbReference type="GO" id="GO:0015934">
    <property type="term" value="C:large ribosomal subunit"/>
    <property type="evidence" value="ECO:0007669"/>
    <property type="project" value="InterPro"/>
</dbReference>
<dbReference type="PROSITE" id="PS01109">
    <property type="entry name" value="RIBOSOMAL_L10"/>
    <property type="match status" value="1"/>
</dbReference>
<dbReference type="NCBIfam" id="NF000955">
    <property type="entry name" value="PRK00099.1-1"/>
    <property type="match status" value="1"/>
</dbReference>
<comment type="similarity">
    <text evidence="2 6">Belongs to the universal ribosomal protein uL10 family.</text>
</comment>
<protein>
    <recommendedName>
        <fullName evidence="5 6">Large ribosomal subunit protein uL10</fullName>
    </recommendedName>
</protein>
<reference evidence="7 9" key="1">
    <citation type="submission" date="2017-03" db="EMBL/GenBank/DDBJ databases">
        <title>Genome sequence of Geothermobacter sp. EPR-M, Deep-Sea Iron Reducer.</title>
        <authorList>
            <person name="Tully B."/>
            <person name="Savalia P."/>
            <person name="Abuyen K."/>
            <person name="Baughan C."/>
            <person name="Romero E."/>
            <person name="Ronkowski C."/>
            <person name="Torres B."/>
            <person name="Tremblay J."/>
            <person name="Trujillo A."/>
            <person name="Tyler M."/>
            <person name="Perez-Rodriguez I."/>
            <person name="Amend J."/>
        </authorList>
    </citation>
    <scope>NUCLEOTIDE SEQUENCE [LARGE SCALE GENOMIC DNA]</scope>
    <source>
        <strain evidence="7 9">EPR-M</strain>
    </source>
</reference>
<evidence type="ECO:0000313" key="7">
    <source>
        <dbReference type="EMBL" id="ORJ63104.1"/>
    </source>
</evidence>
<dbReference type="AlphaFoldDB" id="A0A1X0YDP5"/>
<evidence type="ECO:0000313" key="8">
    <source>
        <dbReference type="EMBL" id="PNU21628.1"/>
    </source>
</evidence>